<protein>
    <submittedName>
        <fullName evidence="2">Uncharacterized protein</fullName>
    </submittedName>
</protein>
<organism evidence="2 3">
    <name type="scientific">Chryseomicrobium palamuruense</name>
    <dbReference type="NCBI Taxonomy" id="682973"/>
    <lineage>
        <taxon>Bacteria</taxon>
        <taxon>Bacillati</taxon>
        <taxon>Bacillota</taxon>
        <taxon>Bacilli</taxon>
        <taxon>Bacillales</taxon>
        <taxon>Caryophanaceae</taxon>
        <taxon>Chryseomicrobium</taxon>
    </lineage>
</organism>
<evidence type="ECO:0000256" key="1">
    <source>
        <dbReference type="SAM" id="Phobius"/>
    </source>
</evidence>
<name>A0ABV8UTZ6_9BACL</name>
<comment type="caution">
    <text evidence="2">The sequence shown here is derived from an EMBL/GenBank/DDBJ whole genome shotgun (WGS) entry which is preliminary data.</text>
</comment>
<feature type="transmembrane region" description="Helical" evidence="1">
    <location>
        <begin position="28"/>
        <end position="53"/>
    </location>
</feature>
<accession>A0ABV8UTZ6</accession>
<dbReference type="RefSeq" id="WP_378141076.1">
    <property type="nucleotide sequence ID" value="NZ_JBHSEF010000018.1"/>
</dbReference>
<keyword evidence="1" id="KW-0812">Transmembrane</keyword>
<feature type="transmembrane region" description="Helical" evidence="1">
    <location>
        <begin position="6"/>
        <end position="21"/>
    </location>
</feature>
<evidence type="ECO:0000313" key="3">
    <source>
        <dbReference type="Proteomes" id="UP001595733"/>
    </source>
</evidence>
<keyword evidence="3" id="KW-1185">Reference proteome</keyword>
<reference evidence="3" key="1">
    <citation type="journal article" date="2019" name="Int. J. Syst. Evol. Microbiol.">
        <title>The Global Catalogue of Microorganisms (GCM) 10K type strain sequencing project: providing services to taxonomists for standard genome sequencing and annotation.</title>
        <authorList>
            <consortium name="The Broad Institute Genomics Platform"/>
            <consortium name="The Broad Institute Genome Sequencing Center for Infectious Disease"/>
            <person name="Wu L."/>
            <person name="Ma J."/>
        </authorList>
    </citation>
    <scope>NUCLEOTIDE SEQUENCE [LARGE SCALE GENOMIC DNA]</scope>
    <source>
        <strain evidence="3">CCUG 50353</strain>
    </source>
</reference>
<gene>
    <name evidence="2" type="ORF">ACFO0S_06955</name>
</gene>
<dbReference type="EMBL" id="JBHSEF010000018">
    <property type="protein sequence ID" value="MFC4354797.1"/>
    <property type="molecule type" value="Genomic_DNA"/>
</dbReference>
<keyword evidence="1" id="KW-1133">Transmembrane helix</keyword>
<dbReference type="Proteomes" id="UP001595733">
    <property type="component" value="Unassembled WGS sequence"/>
</dbReference>
<proteinExistence type="predicted"/>
<sequence length="98" mass="10877">MWVLLGGLAILATIINIYLFSRGKDFRFAMAAGLSFTALTLCAEISLVAIWIAREDWSAASELVNYQWALWFATFASIILNMLPLFMGSKGKVSSRHS</sequence>
<feature type="transmembrane region" description="Helical" evidence="1">
    <location>
        <begin position="68"/>
        <end position="87"/>
    </location>
</feature>
<evidence type="ECO:0000313" key="2">
    <source>
        <dbReference type="EMBL" id="MFC4354797.1"/>
    </source>
</evidence>
<keyword evidence="1" id="KW-0472">Membrane</keyword>